<dbReference type="GO" id="GO:0000506">
    <property type="term" value="C:glycosylphosphatidylinositol-N-acetylglucosaminyltransferase (GPI-GnT) complex"/>
    <property type="evidence" value="ECO:0007669"/>
    <property type="project" value="TreeGrafter"/>
</dbReference>
<dbReference type="Proteomes" id="UP000694416">
    <property type="component" value="Unplaced"/>
</dbReference>
<sequence length="267" mass="30908">LTCRFMLNLLVCYVKDFFSLVERKCCVCMVSDFFYPNLGGIETHIFELSKQLVKKGFKVIIVTNSYNNRHGIRWMANGIKVYYLPFYVFIDVVSIPNIIGSVPLCRNILFREKVDIVHGHQVFSQQFILHAKSLNIKTIYTDHSLYSFSNNGCIHVNKILKHCMLDVDHSICVSHTNRENLVLRTEINPYKTSVISNALDSSKFIPCISKRPKWPRINIIVISRLTERKGTHLIAQIIPIICNKYSFIKFIIGGDEKDTVYTIESFY</sequence>
<evidence type="ECO:0000256" key="1">
    <source>
        <dbReference type="SAM" id="SignalP"/>
    </source>
</evidence>
<dbReference type="InterPro" id="IPR013234">
    <property type="entry name" value="PIGA_GPI_anchor_biosynthesis"/>
</dbReference>
<evidence type="ECO:0000313" key="4">
    <source>
        <dbReference type="Proteomes" id="UP000694416"/>
    </source>
</evidence>
<dbReference type="PANTHER" id="PTHR45871:SF1">
    <property type="entry name" value="PHOSPHATIDYLINOSITOL N-ACETYLGLUCOSAMINYLTRANSFERASE SUBUNIT A"/>
    <property type="match status" value="1"/>
</dbReference>
<dbReference type="GO" id="GO:0006506">
    <property type="term" value="P:GPI anchor biosynthetic process"/>
    <property type="evidence" value="ECO:0007669"/>
    <property type="project" value="InterPro"/>
</dbReference>
<dbReference type="SUPFAM" id="SSF53756">
    <property type="entry name" value="UDP-Glycosyltransferase/glycogen phosphorylase"/>
    <property type="match status" value="1"/>
</dbReference>
<dbReference type="Pfam" id="PF08288">
    <property type="entry name" value="PIGA"/>
    <property type="match status" value="1"/>
</dbReference>
<organism evidence="3 4">
    <name type="scientific">Piliocolobus tephrosceles</name>
    <name type="common">Ugandan red Colobus</name>
    <dbReference type="NCBI Taxonomy" id="591936"/>
    <lineage>
        <taxon>Eukaryota</taxon>
        <taxon>Metazoa</taxon>
        <taxon>Chordata</taxon>
        <taxon>Craniata</taxon>
        <taxon>Vertebrata</taxon>
        <taxon>Euteleostomi</taxon>
        <taxon>Mammalia</taxon>
        <taxon>Eutheria</taxon>
        <taxon>Euarchontoglires</taxon>
        <taxon>Primates</taxon>
        <taxon>Haplorrhini</taxon>
        <taxon>Catarrhini</taxon>
        <taxon>Cercopithecidae</taxon>
        <taxon>Colobinae</taxon>
        <taxon>Piliocolobus</taxon>
    </lineage>
</organism>
<feature type="domain" description="PIGA GPI anchor biosynthesis" evidence="2">
    <location>
        <begin position="65"/>
        <end position="150"/>
    </location>
</feature>
<dbReference type="AlphaFoldDB" id="A0A8C9GLA7"/>
<protein>
    <recommendedName>
        <fullName evidence="2">PIGA GPI anchor biosynthesis domain-containing protein</fullName>
    </recommendedName>
</protein>
<dbReference type="Gene3D" id="3.40.50.2000">
    <property type="entry name" value="Glycogen Phosphorylase B"/>
    <property type="match status" value="1"/>
</dbReference>
<feature type="signal peptide" evidence="1">
    <location>
        <begin position="1"/>
        <end position="16"/>
    </location>
</feature>
<keyword evidence="4" id="KW-1185">Reference proteome</keyword>
<proteinExistence type="predicted"/>
<reference evidence="3" key="1">
    <citation type="submission" date="2025-08" db="UniProtKB">
        <authorList>
            <consortium name="Ensembl"/>
        </authorList>
    </citation>
    <scope>IDENTIFICATION</scope>
</reference>
<dbReference type="GO" id="GO:0017176">
    <property type="term" value="F:phosphatidylinositol N-acetylglucosaminyltransferase activity"/>
    <property type="evidence" value="ECO:0007669"/>
    <property type="project" value="TreeGrafter"/>
</dbReference>
<name>A0A8C9GLA7_9PRIM</name>
<dbReference type="Ensembl" id="ENSPTET00000010629.1">
    <property type="protein sequence ID" value="ENSPTEP00000006936.1"/>
    <property type="gene ID" value="ENSPTEG00000007911.1"/>
</dbReference>
<reference evidence="3" key="2">
    <citation type="submission" date="2025-09" db="UniProtKB">
        <authorList>
            <consortium name="Ensembl"/>
        </authorList>
    </citation>
    <scope>IDENTIFICATION</scope>
</reference>
<accession>A0A8C9GLA7</accession>
<dbReference type="PANTHER" id="PTHR45871">
    <property type="entry name" value="N-ACETYLGLUCOSAMINYL-PHOSPHATIDYLINOSITOL BIOSYNTHETIC PROTEIN"/>
    <property type="match status" value="1"/>
</dbReference>
<keyword evidence="1" id="KW-0732">Signal</keyword>
<evidence type="ECO:0000259" key="2">
    <source>
        <dbReference type="Pfam" id="PF08288"/>
    </source>
</evidence>
<evidence type="ECO:0000313" key="3">
    <source>
        <dbReference type="Ensembl" id="ENSPTEP00000006936.1"/>
    </source>
</evidence>
<feature type="chain" id="PRO_5034230834" description="PIGA GPI anchor biosynthesis domain-containing protein" evidence="1">
    <location>
        <begin position="17"/>
        <end position="267"/>
    </location>
</feature>